<organism evidence="3 4">
    <name type="scientific">Raphidocelis subcapitata</name>
    <dbReference type="NCBI Taxonomy" id="307507"/>
    <lineage>
        <taxon>Eukaryota</taxon>
        <taxon>Viridiplantae</taxon>
        <taxon>Chlorophyta</taxon>
        <taxon>core chlorophytes</taxon>
        <taxon>Chlorophyceae</taxon>
        <taxon>CS clade</taxon>
        <taxon>Sphaeropleales</taxon>
        <taxon>Selenastraceae</taxon>
        <taxon>Raphidocelis</taxon>
    </lineage>
</organism>
<dbReference type="Gene3D" id="3.40.50.150">
    <property type="entry name" value="Vaccinia Virus protein VP39"/>
    <property type="match status" value="1"/>
</dbReference>
<evidence type="ECO:0000256" key="1">
    <source>
        <dbReference type="SAM" id="Phobius"/>
    </source>
</evidence>
<dbReference type="InterPro" id="IPR029063">
    <property type="entry name" value="SAM-dependent_MTases_sf"/>
</dbReference>
<dbReference type="Proteomes" id="UP000247498">
    <property type="component" value="Unassembled WGS sequence"/>
</dbReference>
<keyword evidence="1" id="KW-0812">Transmembrane</keyword>
<evidence type="ECO:0000313" key="4">
    <source>
        <dbReference type="Proteomes" id="UP000247498"/>
    </source>
</evidence>
<proteinExistence type="predicted"/>
<comment type="caution">
    <text evidence="3">The sequence shown here is derived from an EMBL/GenBank/DDBJ whole genome shotgun (WGS) entry which is preliminary data.</text>
</comment>
<evidence type="ECO:0000259" key="2">
    <source>
        <dbReference type="Pfam" id="PF05050"/>
    </source>
</evidence>
<dbReference type="InParanoid" id="A0A2V0PRF2"/>
<feature type="domain" description="Methyltransferase FkbM" evidence="2">
    <location>
        <begin position="264"/>
        <end position="411"/>
    </location>
</feature>
<dbReference type="OrthoDB" id="411251at2759"/>
<dbReference type="InterPro" id="IPR052514">
    <property type="entry name" value="SAM-dependent_MTase"/>
</dbReference>
<dbReference type="Pfam" id="PF05050">
    <property type="entry name" value="Methyltransf_21"/>
    <property type="match status" value="1"/>
</dbReference>
<accession>A0A2V0PRF2</accession>
<keyword evidence="1" id="KW-1133">Transmembrane helix</keyword>
<evidence type="ECO:0000313" key="3">
    <source>
        <dbReference type="EMBL" id="GBG00148.1"/>
    </source>
</evidence>
<dbReference type="InterPro" id="IPR006342">
    <property type="entry name" value="FkbM_mtfrase"/>
</dbReference>
<reference evidence="3 4" key="1">
    <citation type="journal article" date="2018" name="Sci. Rep.">
        <title>Raphidocelis subcapitata (=Pseudokirchneriella subcapitata) provides an insight into genome evolution and environmental adaptations in the Sphaeropleales.</title>
        <authorList>
            <person name="Suzuki S."/>
            <person name="Yamaguchi H."/>
            <person name="Nakajima N."/>
            <person name="Kawachi M."/>
        </authorList>
    </citation>
    <scope>NUCLEOTIDE SEQUENCE [LARGE SCALE GENOMIC DNA]</scope>
    <source>
        <strain evidence="3 4">NIES-35</strain>
    </source>
</reference>
<sequence>MDLLGPASKAGAKRRGPHAYVHALAMTPRGSSGGAGAAGARVAAEAAAAVAARAAGLARHPATGAVVYMALGGFLAYLLLAFVGSRALAPPLEPPVPGMNGPTAAAAAAAAAMHAAAAARAAELLALDAGRPVTCDNSCFKANDGVCDDGRHYPNMTQGLETWVVCDLGTDCADCGPWKGAPHTASWTEPVGPIEFLRRRGIEVRSRTTAYRPKFTFAYTNPAHDVDVSASASATGVVEASISHIFYHVLHGPCSVTGRGLFVDVGANFGWYSLLAGAMGCSVIAFEPVPQFRAFFEYNVARNGLAHKIQIRPAAAVAHPGRGNYTVVVPQRGIWGTAGIDGANIDHLIDNEGEYERVRVSGESLDQVLADRHVDLLKVDVEGFEPDVIQGASSLLSRQLIDNVVMEYSPHVAEKASRWEELSRPPRMLLSLIEGPSAFTIGHIQHRGGEVEIASWSQPLGLYAQVTAANLQHDLLDAKLVSKTGMIWAREPCPAMVNLALLVDGMPERFHPKSFRSVINFNTNVWASRLERFLPHLRGAPVGVIPLGASLREGWFPPPNWTELGSGGRSCAELRATAARERLDDAGRASLLVSHHCRCGEEAPCPEAEAIADGCARRGEIPFED</sequence>
<dbReference type="PANTHER" id="PTHR34203:SF13">
    <property type="entry name" value="EXPRESSED PROTEIN"/>
    <property type="match status" value="1"/>
</dbReference>
<dbReference type="AlphaFoldDB" id="A0A2V0PRF2"/>
<name>A0A2V0PRF2_9CHLO</name>
<feature type="transmembrane region" description="Helical" evidence="1">
    <location>
        <begin position="65"/>
        <end position="84"/>
    </location>
</feature>
<dbReference type="NCBIfam" id="TIGR01444">
    <property type="entry name" value="fkbM_fam"/>
    <property type="match status" value="1"/>
</dbReference>
<dbReference type="PANTHER" id="PTHR34203">
    <property type="entry name" value="METHYLTRANSFERASE, FKBM FAMILY PROTEIN"/>
    <property type="match status" value="1"/>
</dbReference>
<keyword evidence="4" id="KW-1185">Reference proteome</keyword>
<dbReference type="EMBL" id="BDRX01000195">
    <property type="protein sequence ID" value="GBG00148.1"/>
    <property type="molecule type" value="Genomic_DNA"/>
</dbReference>
<protein>
    <recommendedName>
        <fullName evidence="2">Methyltransferase FkbM domain-containing protein</fullName>
    </recommendedName>
</protein>
<dbReference type="SUPFAM" id="SSF53335">
    <property type="entry name" value="S-adenosyl-L-methionine-dependent methyltransferases"/>
    <property type="match status" value="1"/>
</dbReference>
<keyword evidence="1" id="KW-0472">Membrane</keyword>
<gene>
    <name evidence="3" type="ORF">Rsub_12839</name>
</gene>